<dbReference type="Proteomes" id="UP001310890">
    <property type="component" value="Unassembled WGS sequence"/>
</dbReference>
<gene>
    <name evidence="6" type="ORF">LTR62_007671</name>
</gene>
<keyword evidence="4" id="KW-0456">Lyase</keyword>
<dbReference type="PANTHER" id="PTHR12599:SF0">
    <property type="entry name" value="PTERIN-4-ALPHA-CARBINOLAMINE DEHYDRATASE"/>
    <property type="match status" value="1"/>
</dbReference>
<comment type="caution">
    <text evidence="6">The sequence shown here is derived from an EMBL/GenBank/DDBJ whole genome shotgun (WGS) entry which is preliminary data.</text>
</comment>
<sequence>MVQRHDLSISEHNNEDQVAQEATALVDHGRWRLSTDGRELERTFKFRTFKVTWEFMNQVAEECKAQRHHPEWTNVFNRTAIKWTTHKPLGLSLKDTHMARFCDEVAAELGEQLEDGQGVEVKRVEGEGSVGDQK</sequence>
<evidence type="ECO:0000313" key="6">
    <source>
        <dbReference type="EMBL" id="KAK5108956.1"/>
    </source>
</evidence>
<evidence type="ECO:0000313" key="7">
    <source>
        <dbReference type="Proteomes" id="UP001310890"/>
    </source>
</evidence>
<proteinExistence type="inferred from homology"/>
<comment type="catalytic activity">
    <reaction evidence="1">
        <text>(4aS,6R)-4a-hydroxy-L-erythro-5,6,7,8-tetrahydrobiopterin = (6R)-L-erythro-6,7-dihydrobiopterin + H2O</text>
        <dbReference type="Rhea" id="RHEA:11920"/>
        <dbReference type="ChEBI" id="CHEBI:15377"/>
        <dbReference type="ChEBI" id="CHEBI:15642"/>
        <dbReference type="ChEBI" id="CHEBI:43120"/>
        <dbReference type="EC" id="4.2.1.96"/>
    </reaction>
</comment>
<evidence type="ECO:0000256" key="1">
    <source>
        <dbReference type="ARBA" id="ARBA00001554"/>
    </source>
</evidence>
<dbReference type="GO" id="GO:0008124">
    <property type="term" value="F:4-alpha-hydroxytetrahydrobiopterin dehydratase activity"/>
    <property type="evidence" value="ECO:0007669"/>
    <property type="project" value="UniProtKB-EC"/>
</dbReference>
<dbReference type="CDD" id="cd00488">
    <property type="entry name" value="PCD_DCoH"/>
    <property type="match status" value="1"/>
</dbReference>
<accession>A0AAN7TEB9</accession>
<evidence type="ECO:0000256" key="5">
    <source>
        <dbReference type="ARBA" id="ARBA00030497"/>
    </source>
</evidence>
<dbReference type="Pfam" id="PF01329">
    <property type="entry name" value="Pterin_4a"/>
    <property type="match status" value="1"/>
</dbReference>
<evidence type="ECO:0000256" key="2">
    <source>
        <dbReference type="ARBA" id="ARBA00006472"/>
    </source>
</evidence>
<dbReference type="Gene3D" id="3.30.1360.20">
    <property type="entry name" value="Transcriptional coactivator/pterin dehydratase"/>
    <property type="match status" value="1"/>
</dbReference>
<dbReference type="InterPro" id="IPR036428">
    <property type="entry name" value="PCD_sf"/>
</dbReference>
<comment type="similarity">
    <text evidence="2">Belongs to the pterin-4-alpha-carbinolamine dehydratase family.</text>
</comment>
<dbReference type="EC" id="4.2.1.96" evidence="3"/>
<dbReference type="EMBL" id="JAVRRL010000074">
    <property type="protein sequence ID" value="KAK5108956.1"/>
    <property type="molecule type" value="Genomic_DNA"/>
</dbReference>
<dbReference type="InterPro" id="IPR001533">
    <property type="entry name" value="Pterin_deHydtase"/>
</dbReference>
<dbReference type="AlphaFoldDB" id="A0AAN7TEB9"/>
<evidence type="ECO:0000256" key="3">
    <source>
        <dbReference type="ARBA" id="ARBA00013252"/>
    </source>
</evidence>
<name>A0AAN7TEB9_9PEZI</name>
<dbReference type="PANTHER" id="PTHR12599">
    <property type="entry name" value="PTERIN-4-ALPHA-CARBINOLAMINE DEHYDRATASE"/>
    <property type="match status" value="1"/>
</dbReference>
<organism evidence="6 7">
    <name type="scientific">Meristemomyces frigidus</name>
    <dbReference type="NCBI Taxonomy" id="1508187"/>
    <lineage>
        <taxon>Eukaryota</taxon>
        <taxon>Fungi</taxon>
        <taxon>Dikarya</taxon>
        <taxon>Ascomycota</taxon>
        <taxon>Pezizomycotina</taxon>
        <taxon>Dothideomycetes</taxon>
        <taxon>Dothideomycetidae</taxon>
        <taxon>Mycosphaerellales</taxon>
        <taxon>Teratosphaeriaceae</taxon>
        <taxon>Meristemomyces</taxon>
    </lineage>
</organism>
<dbReference type="SUPFAM" id="SSF55248">
    <property type="entry name" value="PCD-like"/>
    <property type="match status" value="1"/>
</dbReference>
<evidence type="ECO:0000256" key="4">
    <source>
        <dbReference type="ARBA" id="ARBA00023239"/>
    </source>
</evidence>
<reference evidence="6" key="1">
    <citation type="submission" date="2023-08" db="EMBL/GenBank/DDBJ databases">
        <title>Black Yeasts Isolated from many extreme environments.</title>
        <authorList>
            <person name="Coleine C."/>
            <person name="Stajich J.E."/>
            <person name="Selbmann L."/>
        </authorList>
    </citation>
    <scope>NUCLEOTIDE SEQUENCE</scope>
    <source>
        <strain evidence="6">CCFEE 5401</strain>
    </source>
</reference>
<protein>
    <recommendedName>
        <fullName evidence="3">4a-hydroxytetrahydrobiopterin dehydratase</fullName>
        <ecNumber evidence="3">4.2.1.96</ecNumber>
    </recommendedName>
    <alternativeName>
        <fullName evidence="5">4-alpha-hydroxy-tetrahydropterin dehydratase</fullName>
    </alternativeName>
</protein>
<dbReference type="GO" id="GO:0006729">
    <property type="term" value="P:tetrahydrobiopterin biosynthetic process"/>
    <property type="evidence" value="ECO:0007669"/>
    <property type="project" value="InterPro"/>
</dbReference>